<dbReference type="AlphaFoldDB" id="A0AAW1KQS5"/>
<organism evidence="6 7">
    <name type="scientific">Popillia japonica</name>
    <name type="common">Japanese beetle</name>
    <dbReference type="NCBI Taxonomy" id="7064"/>
    <lineage>
        <taxon>Eukaryota</taxon>
        <taxon>Metazoa</taxon>
        <taxon>Ecdysozoa</taxon>
        <taxon>Arthropoda</taxon>
        <taxon>Hexapoda</taxon>
        <taxon>Insecta</taxon>
        <taxon>Pterygota</taxon>
        <taxon>Neoptera</taxon>
        <taxon>Endopterygota</taxon>
        <taxon>Coleoptera</taxon>
        <taxon>Polyphaga</taxon>
        <taxon>Scarabaeiformia</taxon>
        <taxon>Scarabaeidae</taxon>
        <taxon>Rutelinae</taxon>
        <taxon>Popillia</taxon>
    </lineage>
</organism>
<evidence type="ECO:0000256" key="3">
    <source>
        <dbReference type="ARBA" id="ARBA00022833"/>
    </source>
</evidence>
<evidence type="ECO:0000256" key="1">
    <source>
        <dbReference type="ARBA" id="ARBA00022723"/>
    </source>
</evidence>
<evidence type="ECO:0000256" key="2">
    <source>
        <dbReference type="ARBA" id="ARBA00022771"/>
    </source>
</evidence>
<feature type="domain" description="CW-type" evidence="5">
    <location>
        <begin position="228"/>
        <end position="280"/>
    </location>
</feature>
<gene>
    <name evidence="6" type="ORF">QE152_g19443</name>
</gene>
<reference evidence="6 7" key="1">
    <citation type="journal article" date="2024" name="BMC Genomics">
        <title>De novo assembly and annotation of Popillia japonica's genome with initial clues to its potential as an invasive pest.</title>
        <authorList>
            <person name="Cucini C."/>
            <person name="Boschi S."/>
            <person name="Funari R."/>
            <person name="Cardaioli E."/>
            <person name="Iannotti N."/>
            <person name="Marturano G."/>
            <person name="Paoli F."/>
            <person name="Bruttini M."/>
            <person name="Carapelli A."/>
            <person name="Frati F."/>
            <person name="Nardi F."/>
        </authorList>
    </citation>
    <scope>NUCLEOTIDE SEQUENCE [LARGE SCALE GENOMIC DNA]</scope>
    <source>
        <strain evidence="6">DMR45628</strain>
    </source>
</reference>
<feature type="region of interest" description="Disordered" evidence="4">
    <location>
        <begin position="1"/>
        <end position="23"/>
    </location>
</feature>
<keyword evidence="7" id="KW-1185">Reference proteome</keyword>
<protein>
    <submittedName>
        <fullName evidence="6">CW-type Zinc Finger</fullName>
    </submittedName>
</protein>
<keyword evidence="2" id="KW-0863">Zinc-finger</keyword>
<keyword evidence="1" id="KW-0479">Metal-binding</keyword>
<evidence type="ECO:0000313" key="6">
    <source>
        <dbReference type="EMBL" id="KAK9722962.1"/>
    </source>
</evidence>
<proteinExistence type="predicted"/>
<dbReference type="Pfam" id="PF07496">
    <property type="entry name" value="zf-CW"/>
    <property type="match status" value="1"/>
</dbReference>
<evidence type="ECO:0000256" key="4">
    <source>
        <dbReference type="SAM" id="MobiDB-lite"/>
    </source>
</evidence>
<dbReference type="GO" id="GO:0008270">
    <property type="term" value="F:zinc ion binding"/>
    <property type="evidence" value="ECO:0007669"/>
    <property type="project" value="UniProtKB-KW"/>
</dbReference>
<dbReference type="InterPro" id="IPR011124">
    <property type="entry name" value="Znf_CW"/>
</dbReference>
<dbReference type="Gene3D" id="3.30.40.100">
    <property type="match status" value="1"/>
</dbReference>
<name>A0AAW1KQS5_POPJA</name>
<dbReference type="EMBL" id="JASPKY010000183">
    <property type="protein sequence ID" value="KAK9722962.1"/>
    <property type="molecule type" value="Genomic_DNA"/>
</dbReference>
<keyword evidence="3" id="KW-0862">Zinc</keyword>
<sequence>MPLYKTKTQNYSNSAETDTSTENTFKIPSQNGIQPKIRLKYQENTQSQNGIQLYRNTRKTHQKASQENTPTLEKQFRKIPSEFKLSIIKQSNGSLRRNSPKFVNRRNRLTENNLSNQPTVNNNTKILRNKTKYRKDISKRINKNLNCTPESKSIHSKLDFNNNINDEILNKSELNTKSSKNLKQTNQHDTSSELDEMIISLWSQDVVPSNEPPKFSSHYEKLLWLQEQRNVGLYVCCDRCDKYRYLKDTVDPLELPNKWYCQMNPDKEHNKCSDPEVPLKSWQEADLIYNTYHAGRI</sequence>
<dbReference type="Proteomes" id="UP001458880">
    <property type="component" value="Unassembled WGS sequence"/>
</dbReference>
<comment type="caution">
    <text evidence="6">The sequence shown here is derived from an EMBL/GenBank/DDBJ whole genome shotgun (WGS) entry which is preliminary data.</text>
</comment>
<accession>A0AAW1KQS5</accession>
<evidence type="ECO:0000313" key="7">
    <source>
        <dbReference type="Proteomes" id="UP001458880"/>
    </source>
</evidence>
<evidence type="ECO:0000259" key="5">
    <source>
        <dbReference type="PROSITE" id="PS51050"/>
    </source>
</evidence>
<dbReference type="PROSITE" id="PS51050">
    <property type="entry name" value="ZF_CW"/>
    <property type="match status" value="1"/>
</dbReference>